<accession>A0A857M904</accession>
<organism evidence="2">
    <name type="scientific">Gordonia amarae</name>
    <dbReference type="NCBI Taxonomy" id="36821"/>
    <lineage>
        <taxon>Bacteria</taxon>
        <taxon>Bacillati</taxon>
        <taxon>Actinomycetota</taxon>
        <taxon>Actinomycetes</taxon>
        <taxon>Mycobacteriales</taxon>
        <taxon>Gordoniaceae</taxon>
        <taxon>Gordonia</taxon>
    </lineage>
</organism>
<dbReference type="InterPro" id="IPR015943">
    <property type="entry name" value="WD40/YVTN_repeat-like_dom_sf"/>
</dbReference>
<dbReference type="AlphaFoldDB" id="A0A857M904"/>
<evidence type="ECO:0000313" key="2">
    <source>
        <dbReference type="EMBL" id="QHN38863.1"/>
    </source>
</evidence>
<feature type="region of interest" description="Disordered" evidence="1">
    <location>
        <begin position="18"/>
        <end position="44"/>
    </location>
</feature>
<proteinExistence type="predicted"/>
<dbReference type="Gene3D" id="2.130.10.10">
    <property type="entry name" value="YVTN repeat-like/Quinoprotein amine dehydrogenase"/>
    <property type="match status" value="1"/>
</dbReference>
<gene>
    <name evidence="2" type="ORF">GII30_06455</name>
</gene>
<sequence length="396" mass="43104">MALSMVMAAAVLVGCSPRTTGTAPSSMEGSAPAAGSERSLTPTGWHLTPASLGIATIRDRVENRVRFLDTLPGSLLLQTSDDDDNDMIFSIDRRDGRIGWKRRDVRDCFFERADRIWCTPADTEAGSVADTGRVILDRDGETMSRLDRGRSTTIRSALARQRGDITEPPTVSSTVNAEGLYGSSAAFSWEVRSRETGRIIAREEVEHPDNRWFAGATSYLAGFATSINQRDTSRATTVLHDNSGRVLGAVGGMSPSSAGPTARTCLLPVLDTPTGWALIDPHSGRVLYSSRRTLFGPSCGTDYLVTGSVFVDADGRARELPIEAHKWEQWQVGVIANTRIIAIREPGRIRFLRRSDLRQFGQHPLPTGATPLYADENAILMLSRDGVESISLRTSP</sequence>
<feature type="compositionally biased region" description="Polar residues" evidence="1">
    <location>
        <begin position="18"/>
        <end position="28"/>
    </location>
</feature>
<name>A0A857M904_9ACTN</name>
<dbReference type="RefSeq" id="WP_213273669.1">
    <property type="nucleotide sequence ID" value="NZ_CP045805.1"/>
</dbReference>
<reference evidence="2" key="1">
    <citation type="journal article" date="2021" name="Nat. Microbiol.">
        <title>Cocultivation of an ultrasmall environmental parasitic bacterium with lytic ability against bacteria associated with wastewater foams.</title>
        <authorList>
            <person name="Batinovic S."/>
            <person name="Rose J.J.A."/>
            <person name="Ratcliffe J."/>
            <person name="Seviour R.J."/>
            <person name="Petrovski S."/>
        </authorList>
    </citation>
    <scope>NUCLEOTIDE SEQUENCE</scope>
    <source>
        <strain evidence="2">CON44</strain>
    </source>
</reference>
<dbReference type="EMBL" id="CP045810">
    <property type="protein sequence ID" value="QHN38863.1"/>
    <property type="molecule type" value="Genomic_DNA"/>
</dbReference>
<protein>
    <submittedName>
        <fullName evidence="2">Uncharacterized protein</fullName>
    </submittedName>
</protein>
<evidence type="ECO:0000256" key="1">
    <source>
        <dbReference type="SAM" id="MobiDB-lite"/>
    </source>
</evidence>